<organism evidence="3 4">
    <name type="scientific">Rodentibacter rarus</name>
    <dbReference type="NCBI Taxonomy" id="1908260"/>
    <lineage>
        <taxon>Bacteria</taxon>
        <taxon>Pseudomonadati</taxon>
        <taxon>Pseudomonadota</taxon>
        <taxon>Gammaproteobacteria</taxon>
        <taxon>Pasteurellales</taxon>
        <taxon>Pasteurellaceae</taxon>
        <taxon>Rodentibacter</taxon>
    </lineage>
</organism>
<reference evidence="3 4" key="1">
    <citation type="submission" date="2016-10" db="EMBL/GenBank/DDBJ databases">
        <title>Rodentibacter gen. nov. and new species.</title>
        <authorList>
            <person name="Christensen H."/>
        </authorList>
    </citation>
    <scope>NUCLEOTIDE SEQUENCE [LARGE SCALE GENOMIC DNA]</scope>
    <source>
        <strain evidence="3 4">CCUG17206</strain>
    </source>
</reference>
<dbReference type="Gene3D" id="1.10.530.10">
    <property type="match status" value="1"/>
</dbReference>
<gene>
    <name evidence="3" type="ORF">BKK50_10040</name>
</gene>
<dbReference type="InterPro" id="IPR008258">
    <property type="entry name" value="Transglycosylase_SLT_dom_1"/>
</dbReference>
<comment type="caution">
    <text evidence="3">The sequence shown here is derived from an EMBL/GenBank/DDBJ whole genome shotgun (WGS) entry which is preliminary data.</text>
</comment>
<dbReference type="SUPFAM" id="SSF53955">
    <property type="entry name" value="Lysozyme-like"/>
    <property type="match status" value="1"/>
</dbReference>
<evidence type="ECO:0000313" key="3">
    <source>
        <dbReference type="EMBL" id="OOF40070.1"/>
    </source>
</evidence>
<feature type="domain" description="Transglycosylase SLT" evidence="2">
    <location>
        <begin position="10"/>
        <end position="124"/>
    </location>
</feature>
<proteinExistence type="predicted"/>
<dbReference type="STRING" id="1908260.BKK50_10040"/>
<dbReference type="Proteomes" id="UP000189433">
    <property type="component" value="Unassembled WGS sequence"/>
</dbReference>
<name>A0A1V3IGD4_9PAST</name>
<evidence type="ECO:0000259" key="2">
    <source>
        <dbReference type="Pfam" id="PF01464"/>
    </source>
</evidence>
<dbReference type="AlphaFoldDB" id="A0A1V3IGD4"/>
<protein>
    <submittedName>
        <fullName evidence="3">Lytic transglycosylase</fullName>
    </submittedName>
</protein>
<dbReference type="Pfam" id="PF01464">
    <property type="entry name" value="SLT"/>
    <property type="match status" value="1"/>
</dbReference>
<dbReference type="CDD" id="cd16892">
    <property type="entry name" value="LT_VirB1-like"/>
    <property type="match status" value="1"/>
</dbReference>
<dbReference type="InterPro" id="IPR023346">
    <property type="entry name" value="Lysozyme-like_dom_sf"/>
</dbReference>
<sequence length="218" mass="24343">MTTTILQLIATCAPLIHPDTAFAVMSEESKFNRFAIGVVDGYIKQPQDLPTALEAVKTLEKEGKNYSVGLMQINKHNFARYGVSVKQMFEPCANLKVAQKILADCYERGKSVNNALSCYYSGNFIRGYKKDFRGTSYVERVHSQPKPQNQSNFAVPSLRNEPIGIEPKPVVATVKAVTGKANRDKSISKTTEIKFVKSRRSKQAKPTSDEKMKSKLVF</sequence>
<keyword evidence="4" id="KW-1185">Reference proteome</keyword>
<dbReference type="OrthoDB" id="8565485at2"/>
<evidence type="ECO:0000313" key="4">
    <source>
        <dbReference type="Proteomes" id="UP000189433"/>
    </source>
</evidence>
<dbReference type="EMBL" id="MLHJ01000110">
    <property type="protein sequence ID" value="OOF40070.1"/>
    <property type="molecule type" value="Genomic_DNA"/>
</dbReference>
<accession>A0A1V3IGD4</accession>
<dbReference type="RefSeq" id="WP_077417748.1">
    <property type="nucleotide sequence ID" value="NZ_MLHJ01000110.1"/>
</dbReference>
<feature type="region of interest" description="Disordered" evidence="1">
    <location>
        <begin position="192"/>
        <end position="218"/>
    </location>
</feature>
<feature type="compositionally biased region" description="Basic and acidic residues" evidence="1">
    <location>
        <begin position="207"/>
        <end position="218"/>
    </location>
</feature>
<evidence type="ECO:0000256" key="1">
    <source>
        <dbReference type="SAM" id="MobiDB-lite"/>
    </source>
</evidence>